<dbReference type="SUPFAM" id="SSF69318">
    <property type="entry name" value="Integrin alpha N-terminal domain"/>
    <property type="match status" value="1"/>
</dbReference>
<proteinExistence type="predicted"/>
<evidence type="ECO:0008006" key="3">
    <source>
        <dbReference type="Google" id="ProtNLM"/>
    </source>
</evidence>
<evidence type="ECO:0000313" key="1">
    <source>
        <dbReference type="EMBL" id="WAW15736.1"/>
    </source>
</evidence>
<reference evidence="1" key="1">
    <citation type="submission" date="2022-12" db="EMBL/GenBank/DDBJ databases">
        <title>Peptostreptococcus.</title>
        <authorList>
            <person name="Lee S.H."/>
        </authorList>
    </citation>
    <scope>NUCLEOTIDE SEQUENCE</scope>
    <source>
        <strain evidence="1">CBA3647</strain>
    </source>
</reference>
<organism evidence="1 2">
    <name type="scientific">Peptostreptococcus equinus</name>
    <dbReference type="NCBI Taxonomy" id="3003601"/>
    <lineage>
        <taxon>Bacteria</taxon>
        <taxon>Bacillati</taxon>
        <taxon>Bacillota</taxon>
        <taxon>Clostridia</taxon>
        <taxon>Peptostreptococcales</taxon>
        <taxon>Peptostreptococcaceae</taxon>
        <taxon>Peptostreptococcus</taxon>
    </lineage>
</organism>
<keyword evidence="2" id="KW-1185">Reference proteome</keyword>
<dbReference type="InterPro" id="IPR028994">
    <property type="entry name" value="Integrin_alpha_N"/>
</dbReference>
<gene>
    <name evidence="1" type="ORF">O0R46_04600</name>
</gene>
<dbReference type="Proteomes" id="UP001164187">
    <property type="component" value="Chromosome"/>
</dbReference>
<name>A0ABY7JTC9_9FIRM</name>
<accession>A0ABY7JTC9</accession>
<evidence type="ECO:0000313" key="2">
    <source>
        <dbReference type="Proteomes" id="UP001164187"/>
    </source>
</evidence>
<dbReference type="Gene3D" id="2.130.10.130">
    <property type="entry name" value="Integrin alpha, N-terminal"/>
    <property type="match status" value="1"/>
</dbReference>
<sequence>MLKIKRIILALTLIFMCSFLLVGCKTSSLKSPEKLVEVPVMDKDNKLIYDKIRNYTSMDTTFTMPQSSDKVGKINILDLDSDGKKDIIAFKKKETDSQADSIVYVYLFPFENNTISEDKSKLIKIPGDAIKYATFVDVDSDGKKEIVMQVQNRGLENIYIYKKDGNSIKKLAEYNSSLYSIRLNYFKYGRDNKEICLALLYNIDTYQMIIANMSYADRKIIFNSKDKIDGVNSFDRLDIINGYLNKNNKGSVILYKNDDGYTYSQLVTYENGMFTKILPDNSQLTKNTYSHKSYDIDRDNILEIPKIEFEEVNRGVKEASIITWNKWNGKLANDAKLIPSRTIYYNYTHNFKINLSKLHDKKIKVHNIDKSNIRLVSFFEDNGEIDKKPLFSIEIIDKRNQEFGTSKHEEELKNTLSENQDYIYVYKDNGSKVNDKININRVRNSFDMINK</sequence>
<dbReference type="RefSeq" id="WP_269312415.1">
    <property type="nucleotide sequence ID" value="NZ_CP114052.1"/>
</dbReference>
<protein>
    <recommendedName>
        <fullName evidence="3">Repeat domain-containing protein</fullName>
    </recommendedName>
</protein>
<dbReference type="PROSITE" id="PS51257">
    <property type="entry name" value="PROKAR_LIPOPROTEIN"/>
    <property type="match status" value="1"/>
</dbReference>
<dbReference type="EMBL" id="CP114052">
    <property type="protein sequence ID" value="WAW15736.1"/>
    <property type="molecule type" value="Genomic_DNA"/>
</dbReference>